<sequence length="213" mass="24364">MSRSLSAAGYACQLCRNRDRLIDMVDSQLPDILLLRLDEKEEGIFSLISQVKEKGVKRILLLVKAGQEALVNGGLFAGGDDYLCLPVRQYELQTRISVLARQIMPDVKQHYYLKYGHYEFARYPNDLIVSGKSIRLTAKEFDLALLFFRHIGMPLSRAHIAEAIWDMDGNEMIRTIDTHVSRVRNKLNLKPKNGFLLEQVYGFGYQLLSLAEK</sequence>
<evidence type="ECO:0000256" key="5">
    <source>
        <dbReference type="ARBA" id="ARBA00023163"/>
    </source>
</evidence>
<evidence type="ECO:0000256" key="6">
    <source>
        <dbReference type="PROSITE-ProRule" id="PRU00169"/>
    </source>
</evidence>
<keyword evidence="1" id="KW-0597">Phosphoprotein</keyword>
<dbReference type="PANTHER" id="PTHR48111">
    <property type="entry name" value="REGULATOR OF RPOS"/>
    <property type="match status" value="1"/>
</dbReference>
<evidence type="ECO:0000256" key="3">
    <source>
        <dbReference type="ARBA" id="ARBA00023015"/>
    </source>
</evidence>
<dbReference type="Pfam" id="PF00486">
    <property type="entry name" value="Trans_reg_C"/>
    <property type="match status" value="1"/>
</dbReference>
<dbReference type="InterPro" id="IPR001867">
    <property type="entry name" value="OmpR/PhoB-type_DNA-bd"/>
</dbReference>
<gene>
    <name evidence="10" type="ORF">NB640_00520</name>
</gene>
<feature type="domain" description="OmpR/PhoB-type" evidence="9">
    <location>
        <begin position="110"/>
        <end position="209"/>
    </location>
</feature>
<dbReference type="InterPro" id="IPR001789">
    <property type="entry name" value="Sig_transdc_resp-reg_receiver"/>
</dbReference>
<proteinExistence type="predicted"/>
<reference evidence="10" key="1">
    <citation type="journal article" date="2022" name="Front. Microbiol.">
        <title>New perspectives on an old grouping: The genomic and phenotypic variability of Oxalobacter formigenes and the implications for calcium oxalate stone prevention.</title>
        <authorList>
            <person name="Chmiel J.A."/>
            <person name="Carr C."/>
            <person name="Stuivenberg G.A."/>
            <person name="Venema R."/>
            <person name="Chanyi R.M."/>
            <person name="Al K.F."/>
            <person name="Giguere D."/>
            <person name="Say H."/>
            <person name="Akouris P.P."/>
            <person name="Dominguez Romero S.A."/>
            <person name="Kwong A."/>
            <person name="Tai V."/>
            <person name="Koval S.F."/>
            <person name="Razvi H."/>
            <person name="Bjazevic J."/>
            <person name="Burton J.P."/>
        </authorList>
    </citation>
    <scope>NUCLEOTIDE SEQUENCE</scope>
    <source>
        <strain evidence="10">WoOx3</strain>
    </source>
</reference>
<dbReference type="Gene3D" id="3.40.50.2300">
    <property type="match status" value="1"/>
</dbReference>
<keyword evidence="4 7" id="KW-0238">DNA-binding</keyword>
<dbReference type="GO" id="GO:0000976">
    <property type="term" value="F:transcription cis-regulatory region binding"/>
    <property type="evidence" value="ECO:0007669"/>
    <property type="project" value="TreeGrafter"/>
</dbReference>
<evidence type="ECO:0000259" key="9">
    <source>
        <dbReference type="PROSITE" id="PS51755"/>
    </source>
</evidence>
<feature type="DNA-binding region" description="OmpR/PhoB-type" evidence="7">
    <location>
        <begin position="110"/>
        <end position="209"/>
    </location>
</feature>
<dbReference type="KEGG" id="ovb:NB640_00520"/>
<dbReference type="RefSeq" id="WP_269309195.1">
    <property type="nucleotide sequence ID" value="NZ_CP098242.1"/>
</dbReference>
<dbReference type="SMART" id="SM00862">
    <property type="entry name" value="Trans_reg_C"/>
    <property type="match status" value="1"/>
</dbReference>
<keyword evidence="2" id="KW-0902">Two-component regulatory system</keyword>
<evidence type="ECO:0000313" key="10">
    <source>
        <dbReference type="EMBL" id="WAW10193.1"/>
    </source>
</evidence>
<dbReference type="AlphaFoldDB" id="A0A9E9M0C7"/>
<dbReference type="SUPFAM" id="SSF52172">
    <property type="entry name" value="CheY-like"/>
    <property type="match status" value="1"/>
</dbReference>
<dbReference type="GO" id="GO:0005829">
    <property type="term" value="C:cytosol"/>
    <property type="evidence" value="ECO:0007669"/>
    <property type="project" value="TreeGrafter"/>
</dbReference>
<dbReference type="InterPro" id="IPR039420">
    <property type="entry name" value="WalR-like"/>
</dbReference>
<dbReference type="Gene3D" id="1.10.10.10">
    <property type="entry name" value="Winged helix-like DNA-binding domain superfamily/Winged helix DNA-binding domain"/>
    <property type="match status" value="1"/>
</dbReference>
<protein>
    <submittedName>
        <fullName evidence="10">Response regulator transcription factor</fullName>
    </submittedName>
</protein>
<dbReference type="PANTHER" id="PTHR48111:SF1">
    <property type="entry name" value="TWO-COMPONENT RESPONSE REGULATOR ORR33"/>
    <property type="match status" value="1"/>
</dbReference>
<keyword evidence="11" id="KW-1185">Reference proteome</keyword>
<dbReference type="PROSITE" id="PS51755">
    <property type="entry name" value="OMPR_PHOB"/>
    <property type="match status" value="1"/>
</dbReference>
<dbReference type="InterPro" id="IPR011006">
    <property type="entry name" value="CheY-like_superfamily"/>
</dbReference>
<dbReference type="InterPro" id="IPR036388">
    <property type="entry name" value="WH-like_DNA-bd_sf"/>
</dbReference>
<organism evidence="10 11">
    <name type="scientific">Oxalobacter vibrioformis</name>
    <dbReference type="NCBI Taxonomy" id="933080"/>
    <lineage>
        <taxon>Bacteria</taxon>
        <taxon>Pseudomonadati</taxon>
        <taxon>Pseudomonadota</taxon>
        <taxon>Betaproteobacteria</taxon>
        <taxon>Burkholderiales</taxon>
        <taxon>Oxalobacteraceae</taxon>
        <taxon>Oxalobacter</taxon>
    </lineage>
</organism>
<name>A0A9E9M0C7_9BURK</name>
<dbReference type="PROSITE" id="PS50110">
    <property type="entry name" value="RESPONSE_REGULATORY"/>
    <property type="match status" value="1"/>
</dbReference>
<evidence type="ECO:0000313" key="11">
    <source>
        <dbReference type="Proteomes" id="UP001156215"/>
    </source>
</evidence>
<dbReference type="GO" id="GO:0000156">
    <property type="term" value="F:phosphorelay response regulator activity"/>
    <property type="evidence" value="ECO:0007669"/>
    <property type="project" value="TreeGrafter"/>
</dbReference>
<dbReference type="GO" id="GO:0032993">
    <property type="term" value="C:protein-DNA complex"/>
    <property type="evidence" value="ECO:0007669"/>
    <property type="project" value="TreeGrafter"/>
</dbReference>
<keyword evidence="5" id="KW-0804">Transcription</keyword>
<dbReference type="InterPro" id="IPR016032">
    <property type="entry name" value="Sig_transdc_resp-reg_C-effctor"/>
</dbReference>
<dbReference type="CDD" id="cd00383">
    <property type="entry name" value="trans_reg_C"/>
    <property type="match status" value="1"/>
</dbReference>
<accession>A0A9E9M0C7</accession>
<feature type="domain" description="Response regulatory" evidence="8">
    <location>
        <begin position="1"/>
        <end position="100"/>
    </location>
</feature>
<keyword evidence="3" id="KW-0805">Transcription regulation</keyword>
<evidence type="ECO:0000256" key="1">
    <source>
        <dbReference type="ARBA" id="ARBA00022553"/>
    </source>
</evidence>
<evidence type="ECO:0000256" key="2">
    <source>
        <dbReference type="ARBA" id="ARBA00023012"/>
    </source>
</evidence>
<dbReference type="Proteomes" id="UP001156215">
    <property type="component" value="Chromosome"/>
</dbReference>
<dbReference type="SUPFAM" id="SSF46894">
    <property type="entry name" value="C-terminal effector domain of the bipartite response regulators"/>
    <property type="match status" value="1"/>
</dbReference>
<evidence type="ECO:0000259" key="8">
    <source>
        <dbReference type="PROSITE" id="PS50110"/>
    </source>
</evidence>
<comment type="caution">
    <text evidence="6">Lacks conserved residue(s) required for the propagation of feature annotation.</text>
</comment>
<dbReference type="EMBL" id="CP098242">
    <property type="protein sequence ID" value="WAW10193.1"/>
    <property type="molecule type" value="Genomic_DNA"/>
</dbReference>
<evidence type="ECO:0000256" key="4">
    <source>
        <dbReference type="ARBA" id="ARBA00023125"/>
    </source>
</evidence>
<evidence type="ECO:0000256" key="7">
    <source>
        <dbReference type="PROSITE-ProRule" id="PRU01091"/>
    </source>
</evidence>
<dbReference type="GO" id="GO:0006355">
    <property type="term" value="P:regulation of DNA-templated transcription"/>
    <property type="evidence" value="ECO:0007669"/>
    <property type="project" value="InterPro"/>
</dbReference>